<evidence type="ECO:0000256" key="2">
    <source>
        <dbReference type="ARBA" id="ARBA00006849"/>
    </source>
</evidence>
<dbReference type="Gene3D" id="3.10.20.30">
    <property type="match status" value="1"/>
</dbReference>
<feature type="binding site" evidence="17">
    <location>
        <position position="48"/>
    </location>
    <ligand>
        <name>[2Fe-2S] cluster</name>
        <dbReference type="ChEBI" id="CHEBI:190135"/>
        <label>1</label>
    </ligand>
</feature>
<comment type="subunit">
    <text evidence="3">Homodimer.</text>
</comment>
<feature type="binding site" evidence="17">
    <location>
        <position position="117"/>
    </location>
    <ligand>
        <name>[2Fe-2S] cluster</name>
        <dbReference type="ChEBI" id="CHEBI:190135"/>
        <label>2</label>
    </ligand>
</feature>
<evidence type="ECO:0000256" key="14">
    <source>
        <dbReference type="ARBA" id="ARBA00049438"/>
    </source>
</evidence>
<dbReference type="Gene3D" id="3.30.43.10">
    <property type="entry name" value="Uridine Diphospho-n-acetylenolpyruvylglucosamine Reductase, domain 2"/>
    <property type="match status" value="1"/>
</dbReference>
<dbReference type="InterPro" id="IPR022407">
    <property type="entry name" value="OxRdtase_Mopterin_BS"/>
</dbReference>
<evidence type="ECO:0000259" key="19">
    <source>
        <dbReference type="PROSITE" id="PS51387"/>
    </source>
</evidence>
<dbReference type="InterPro" id="IPR037165">
    <property type="entry name" value="AldOxase/xan_DH_Mopterin-bd_sf"/>
</dbReference>
<evidence type="ECO:0000256" key="13">
    <source>
        <dbReference type="ARBA" id="ARBA00034078"/>
    </source>
</evidence>
<dbReference type="FunFam" id="1.10.150.120:FF:000001">
    <property type="entry name" value="Aldehyde oxidase 1"/>
    <property type="match status" value="1"/>
</dbReference>
<dbReference type="PROSITE" id="PS51387">
    <property type="entry name" value="FAD_PCMH"/>
    <property type="match status" value="1"/>
</dbReference>
<dbReference type="InterPro" id="IPR016169">
    <property type="entry name" value="FAD-bd_PCMH_sub2"/>
</dbReference>
<evidence type="ECO:0000313" key="20">
    <source>
        <dbReference type="Ensembl" id="ENSSSCP00015027859.1"/>
    </source>
</evidence>
<evidence type="ECO:0000256" key="15">
    <source>
        <dbReference type="PIRSR" id="PIRSR000127-1"/>
    </source>
</evidence>
<dbReference type="GO" id="GO:0051537">
    <property type="term" value="F:2 iron, 2 sulfur cluster binding"/>
    <property type="evidence" value="ECO:0007669"/>
    <property type="project" value="UniProtKB-KW"/>
</dbReference>
<dbReference type="Pfam" id="PF02738">
    <property type="entry name" value="MoCoBD_1"/>
    <property type="match status" value="1"/>
</dbReference>
<evidence type="ECO:0000313" key="21">
    <source>
        <dbReference type="Proteomes" id="UP000694726"/>
    </source>
</evidence>
<dbReference type="InterPro" id="IPR036318">
    <property type="entry name" value="FAD-bd_PCMH-like_sf"/>
</dbReference>
<dbReference type="GO" id="GO:0051287">
    <property type="term" value="F:NAD binding"/>
    <property type="evidence" value="ECO:0007669"/>
    <property type="project" value="InterPro"/>
</dbReference>
<evidence type="ECO:0000256" key="7">
    <source>
        <dbReference type="ARBA" id="ARBA00022723"/>
    </source>
</evidence>
<dbReference type="Pfam" id="PF03450">
    <property type="entry name" value="CO_deh_flav_C"/>
    <property type="match status" value="1"/>
</dbReference>
<dbReference type="Proteomes" id="UP000694726">
    <property type="component" value="Unplaced"/>
</dbReference>
<dbReference type="InterPro" id="IPR036683">
    <property type="entry name" value="CO_DH_flav_C_dom_sf"/>
</dbReference>
<reference evidence="20" key="1">
    <citation type="submission" date="2025-08" db="UniProtKB">
        <authorList>
            <consortium name="Ensembl"/>
        </authorList>
    </citation>
    <scope>IDENTIFICATION</scope>
</reference>
<comment type="cofactor">
    <cofactor evidence="1 16">
        <name>FAD</name>
        <dbReference type="ChEBI" id="CHEBI:57692"/>
    </cofactor>
</comment>
<dbReference type="InterPro" id="IPR005107">
    <property type="entry name" value="CO_DH_flav_C"/>
</dbReference>
<feature type="binding site" evidence="16">
    <location>
        <position position="367"/>
    </location>
    <ligand>
        <name>FAD</name>
        <dbReference type="ChEBI" id="CHEBI:57692"/>
    </ligand>
</feature>
<accession>A0A8D0PAN9</accession>
<keyword evidence="10 17" id="KW-0408">Iron</keyword>
<keyword evidence="8 16" id="KW-0274">FAD</keyword>
<dbReference type="FunFam" id="3.30.465.10:FF:000004">
    <property type="entry name" value="Xanthine dehydrogenase/oxidase"/>
    <property type="match status" value="1"/>
</dbReference>
<dbReference type="SUPFAM" id="SSF47741">
    <property type="entry name" value="CO dehydrogenase ISP C-domain like"/>
    <property type="match status" value="1"/>
</dbReference>
<dbReference type="Pfam" id="PF00941">
    <property type="entry name" value="FAD_binding_5"/>
    <property type="match status" value="1"/>
</dbReference>
<evidence type="ECO:0000256" key="12">
    <source>
        <dbReference type="ARBA" id="ARBA00023098"/>
    </source>
</evidence>
<evidence type="ECO:0000256" key="1">
    <source>
        <dbReference type="ARBA" id="ARBA00001974"/>
    </source>
</evidence>
<evidence type="ECO:0000256" key="6">
    <source>
        <dbReference type="ARBA" id="ARBA00022714"/>
    </source>
</evidence>
<feature type="active site" description="Proton acceptor" evidence="15">
    <location>
        <position position="1270"/>
    </location>
</feature>
<dbReference type="PANTHER" id="PTHR45444:SF3">
    <property type="entry name" value="XANTHINE DEHYDROGENASE"/>
    <property type="match status" value="1"/>
</dbReference>
<dbReference type="FunFam" id="3.30.390.50:FF:000001">
    <property type="entry name" value="Xanthine dehydrogenase oxidase"/>
    <property type="match status" value="1"/>
</dbReference>
<evidence type="ECO:0000256" key="8">
    <source>
        <dbReference type="ARBA" id="ARBA00022827"/>
    </source>
</evidence>
<feature type="binding site" evidence="16">
    <location>
        <begin position="264"/>
        <end position="271"/>
    </location>
    <ligand>
        <name>FAD</name>
        <dbReference type="ChEBI" id="CHEBI:57692"/>
    </ligand>
</feature>
<feature type="binding site" evidence="17">
    <location>
        <position position="114"/>
    </location>
    <ligand>
        <name>[2Fe-2S] cluster</name>
        <dbReference type="ChEBI" id="CHEBI:190135"/>
        <label>2</label>
    </ligand>
</feature>
<dbReference type="FunFam" id="3.90.1170.50:FF:000001">
    <property type="entry name" value="Aldehyde oxidase 1"/>
    <property type="match status" value="1"/>
</dbReference>
<evidence type="ECO:0000256" key="11">
    <source>
        <dbReference type="ARBA" id="ARBA00023014"/>
    </source>
</evidence>
<dbReference type="InterPro" id="IPR012675">
    <property type="entry name" value="Beta-grasp_dom_sf"/>
</dbReference>
<keyword evidence="11 17" id="KW-0411">Iron-sulfur</keyword>
<dbReference type="InterPro" id="IPR002888">
    <property type="entry name" value="2Fe-2S-bd"/>
</dbReference>
<dbReference type="SUPFAM" id="SSF56176">
    <property type="entry name" value="FAD-binding/transporter-associated domain-like"/>
    <property type="match status" value="1"/>
</dbReference>
<comment type="cofactor">
    <cofactor evidence="13">
        <name>[2Fe-2S] cluster</name>
        <dbReference type="ChEBI" id="CHEBI:190135"/>
    </cofactor>
</comment>
<evidence type="ECO:0000256" key="4">
    <source>
        <dbReference type="ARBA" id="ARBA00022505"/>
    </source>
</evidence>
<keyword evidence="4 17" id="KW-0500">Molybdenum</keyword>
<evidence type="ECO:0000256" key="3">
    <source>
        <dbReference type="ARBA" id="ARBA00011738"/>
    </source>
</evidence>
<feature type="binding site" evidence="17">
    <location>
        <position position="807"/>
    </location>
    <ligand>
        <name>Mo-molybdopterin</name>
        <dbReference type="ChEBI" id="CHEBI:71302"/>
    </ligand>
    <ligandPart>
        <name>Mo</name>
        <dbReference type="ChEBI" id="CHEBI:28685"/>
    </ligandPart>
</feature>
<dbReference type="PROSITE" id="PS00559">
    <property type="entry name" value="MOLYBDOPTERIN_EUK"/>
    <property type="match status" value="1"/>
</dbReference>
<feature type="binding site" evidence="17">
    <location>
        <position position="151"/>
    </location>
    <ligand>
        <name>[2Fe-2S] cluster</name>
        <dbReference type="ChEBI" id="CHEBI:190135"/>
        <label>2</label>
    </ligand>
</feature>
<dbReference type="GO" id="GO:0006629">
    <property type="term" value="P:lipid metabolic process"/>
    <property type="evidence" value="ECO:0007669"/>
    <property type="project" value="UniProtKB-KW"/>
</dbReference>
<feature type="transmembrane region" description="Helical" evidence="18">
    <location>
        <begin position="38"/>
        <end position="65"/>
    </location>
</feature>
<comment type="cofactor">
    <cofactor evidence="17">
        <name>[2Fe-2S] cluster</name>
        <dbReference type="ChEBI" id="CHEBI:190135"/>
    </cofactor>
    <text evidence="17">Binds 2 [2Fe-2S] clusters.</text>
</comment>
<dbReference type="GO" id="GO:0016491">
    <property type="term" value="F:oxidoreductase activity"/>
    <property type="evidence" value="ECO:0007669"/>
    <property type="project" value="UniProtKB-KW"/>
</dbReference>
<evidence type="ECO:0000256" key="9">
    <source>
        <dbReference type="ARBA" id="ARBA00023002"/>
    </source>
</evidence>
<feature type="binding site" evidence="17">
    <location>
        <position position="74"/>
    </location>
    <ligand>
        <name>[2Fe-2S] cluster</name>
        <dbReference type="ChEBI" id="CHEBI:190135"/>
        <label>1</label>
    </ligand>
</feature>
<dbReference type="PIRSF" id="PIRSF000127">
    <property type="entry name" value="Xanthine_DH"/>
    <property type="match status" value="1"/>
</dbReference>
<dbReference type="GO" id="GO:0071949">
    <property type="term" value="F:FAD binding"/>
    <property type="evidence" value="ECO:0007669"/>
    <property type="project" value="InterPro"/>
</dbReference>
<dbReference type="Ensembl" id="ENSSSCT00015069644.1">
    <property type="protein sequence ID" value="ENSSSCP00015027859.1"/>
    <property type="gene ID" value="ENSSSCG00015050907.1"/>
</dbReference>
<dbReference type="InterPro" id="IPR002346">
    <property type="entry name" value="Mopterin_DH_FAD-bd"/>
</dbReference>
<dbReference type="Pfam" id="PF20256">
    <property type="entry name" value="MoCoBD_2"/>
    <property type="match status" value="1"/>
</dbReference>
<dbReference type="FunFam" id="3.30.365.10:FF:000003">
    <property type="entry name" value="Aldehyde oxidase 1"/>
    <property type="match status" value="1"/>
</dbReference>
<dbReference type="SUPFAM" id="SSF54665">
    <property type="entry name" value="CO dehydrogenase molybdoprotein N-domain-like"/>
    <property type="match status" value="1"/>
</dbReference>
<comment type="catalytic activity">
    <reaction evidence="14">
        <text>retinal + O2 + H2O = retinoate + H2O2 + H(+)</text>
        <dbReference type="Rhea" id="RHEA:56736"/>
        <dbReference type="ChEBI" id="CHEBI:15035"/>
        <dbReference type="ChEBI" id="CHEBI:15036"/>
        <dbReference type="ChEBI" id="CHEBI:15377"/>
        <dbReference type="ChEBI" id="CHEBI:15378"/>
        <dbReference type="ChEBI" id="CHEBI:15379"/>
        <dbReference type="ChEBI" id="CHEBI:16240"/>
    </reaction>
</comment>
<keyword evidence="18" id="KW-0472">Membrane</keyword>
<evidence type="ECO:0000256" key="17">
    <source>
        <dbReference type="PIRSR" id="PIRSR000127-3"/>
    </source>
</evidence>
<feature type="binding site" evidence="16">
    <location>
        <position position="923"/>
    </location>
    <ligand>
        <name>substrate</name>
    </ligand>
</feature>
<dbReference type="InterPro" id="IPR014313">
    <property type="entry name" value="Aldehyde_oxidase"/>
</dbReference>
<dbReference type="Pfam" id="PF01799">
    <property type="entry name" value="Fer2_2"/>
    <property type="match status" value="1"/>
</dbReference>
<keyword evidence="18" id="KW-1133">Transmembrane helix</keyword>
<comment type="cofactor">
    <cofactor evidence="17">
        <name>Mo-molybdopterin</name>
        <dbReference type="ChEBI" id="CHEBI:71302"/>
    </cofactor>
    <text evidence="17">Binds 1 Mo-molybdopterin (Mo-MPT) cofactor per subunit.</text>
</comment>
<dbReference type="GO" id="GO:0005506">
    <property type="term" value="F:iron ion binding"/>
    <property type="evidence" value="ECO:0007669"/>
    <property type="project" value="InterPro"/>
</dbReference>
<feature type="binding site" evidence="17">
    <location>
        <position position="1088"/>
    </location>
    <ligand>
        <name>Mo-molybdopterin</name>
        <dbReference type="ChEBI" id="CHEBI:71302"/>
    </ligand>
    <ligandPart>
        <name>Mo</name>
        <dbReference type="ChEBI" id="CHEBI:28685"/>
    </ligandPart>
</feature>
<evidence type="ECO:0000256" key="16">
    <source>
        <dbReference type="PIRSR" id="PIRSR000127-2"/>
    </source>
</evidence>
<dbReference type="InterPro" id="IPR016208">
    <property type="entry name" value="Ald_Oxase/xanthine_DH-like"/>
</dbReference>
<evidence type="ECO:0000256" key="5">
    <source>
        <dbReference type="ARBA" id="ARBA00022630"/>
    </source>
</evidence>
<comment type="similarity">
    <text evidence="2">Belongs to the xanthine dehydrogenase family.</text>
</comment>
<dbReference type="InterPro" id="IPR036884">
    <property type="entry name" value="2Fe-2S-bd_dom_sf"/>
</dbReference>
<organism evidence="20 21">
    <name type="scientific">Sus scrofa</name>
    <name type="common">Pig</name>
    <dbReference type="NCBI Taxonomy" id="9823"/>
    <lineage>
        <taxon>Eukaryota</taxon>
        <taxon>Metazoa</taxon>
        <taxon>Chordata</taxon>
        <taxon>Craniata</taxon>
        <taxon>Vertebrata</taxon>
        <taxon>Euteleostomi</taxon>
        <taxon>Mammalia</taxon>
        <taxon>Eutheria</taxon>
        <taxon>Laurasiatheria</taxon>
        <taxon>Artiodactyla</taxon>
        <taxon>Suina</taxon>
        <taxon>Suidae</taxon>
        <taxon>Sus</taxon>
    </lineage>
</organism>
<keyword evidence="5" id="KW-0285">Flavoprotein</keyword>
<feature type="binding site" evidence="17">
    <location>
        <position position="53"/>
    </location>
    <ligand>
        <name>[2Fe-2S] cluster</name>
        <dbReference type="ChEBI" id="CHEBI:190135"/>
        <label>1</label>
    </ligand>
</feature>
<keyword evidence="12" id="KW-0443">Lipid metabolism</keyword>
<dbReference type="InterPro" id="IPR016166">
    <property type="entry name" value="FAD-bd_PCMH"/>
</dbReference>
<name>A0A8D0PAN9_PIG</name>
<keyword evidence="7 17" id="KW-0479">Metal-binding</keyword>
<dbReference type="InterPro" id="IPR046867">
    <property type="entry name" value="AldOxase/xan_DH_MoCoBD2"/>
</dbReference>
<proteinExistence type="inferred from homology"/>
<feature type="binding site" evidence="16">
    <location>
        <position position="411"/>
    </location>
    <ligand>
        <name>FAD</name>
        <dbReference type="ChEBI" id="CHEBI:57692"/>
    </ligand>
</feature>
<dbReference type="SMART" id="SM01008">
    <property type="entry name" value="Ald_Xan_dh_C"/>
    <property type="match status" value="1"/>
</dbReference>
<keyword evidence="18" id="KW-0812">Transmembrane</keyword>
<sequence length="1338" mass="148575">KPISQRLLFFYNNFYFFHYKKNVNPETMLLPYLRKKRILFSALSLYVCIYVYCECNVICASLFLFRRHYPANACLIPICSLYGAAVTTVEGIGSTRTRIHPVQERIAKCHGTQCGFCTPGMVMSIYTLLRNHPEPTLSQLTEALGGNLCRCTGYRPIIDACKTFCKTSGCCQGKENEVCCLDQGINGLPEFEEGNETSHKLFSEEEFLPLDPTQELIFPPELVTMAEKQPQRTRIFGGDRMTWISPVTLKELLEAKVKYPQAPVVMGNTSVGPDVKFKGIFHPVVISPDSIEEMSIVNYTDNGLTLGAALSLAQVKDILAKVIRKLPEEKTQTFHALWKHLGTLAGAQIRNMSSLGGHIVSRHLDSDLNPLLAVGNCTLNLQSKEGKRQIPLNEQFLKKCPSASLKPEEILISVNIPYSRKWEFVSAFRQAQRQQNALAMVNSGMRVFFGEGDGVIRELAIAYGGVGPTTVCAKNSCQELIGRPWNEEMLDAACRLILDEVSLPGSAPGGRVEFRRTLIISFLFKFYLKVSQILKMRDPARYPSLADKHASALEDLHSRHPWITLKYQNANPKQLPQDPIGHPVMHLSGIKHATGEAVYCDDMPAVDRELFLTFVTSSRAHAKIVSIDLSEALSLPGVVDIVTEEHLNGVNSFCLLTKPEKLLSTDEVFCVGQLVCAVIADSEVQAKRAAQRVKIIYRDLEPLILTIEEAIQHKSFFEQEKKLEYGNVDEAFKMVDQVLEGEIHLGGQEHFYMETQSMLVVPKGEDQEMDVYVSTQYPKYIQDIVAWILKIPANKVMCHVKRVGGAFGGKVIKTGIMAAITAFAANKHGRAVRCILERGEDMLITGGRHPYLGKYKVGFMNDGRILALDMEHYSNGGASLDESLFVVEMGLLKMENAYKFPNLRCRAWACRTNLPSNTALRGFGFPQTGLITESCIMEVAAKCGLSPEKVRTINMYKEIDQTPYKQEIDAKNLIQCWKECMAMSSYALRRTAVEKFNSENYWKKKGLAVVPLKYPVGTVSLAMGQAAALVHIYLDGSVLVTHGGIEMGQGVHTKMLQVASRELRMPLSNIHLRGTSTETIPNANISGGSVVADLNGLAVKDACQTLLKRLEPIISKNPGGTWKDWAQAAFDESISLSATGYFRGYESNMNWETGEGHPFEYFVYGAACSEVEIDCLTGAHKNIRTDIVMDVGYSINPALDIGQIEGAFIQGMGLYTIEELNYSPQGVLYSRGPSQYKIPAICDVPAELHISFLPPSQNSNTLYSSKGLGESGMFLGCSVFFAIHDAINAARQERGLSGPLKLNSPLTPEKIRMACEDKFTEMIPRDEPGSYVPWSVPI</sequence>
<protein>
    <recommendedName>
        <fullName evidence="19">FAD-binding PCMH-type domain-containing protein</fullName>
    </recommendedName>
</protein>
<dbReference type="Gene3D" id="3.30.465.10">
    <property type="match status" value="1"/>
</dbReference>
<dbReference type="Gene3D" id="3.30.390.50">
    <property type="entry name" value="CO dehydrogenase flavoprotein, C-terminal domain"/>
    <property type="match status" value="1"/>
</dbReference>
<keyword evidence="9" id="KW-0560">Oxidoreductase</keyword>
<dbReference type="InterPro" id="IPR008274">
    <property type="entry name" value="AldOxase/xan_DH_MoCoBD1"/>
</dbReference>
<dbReference type="SUPFAM" id="SSF56003">
    <property type="entry name" value="Molybdenum cofactor-binding domain"/>
    <property type="match status" value="1"/>
</dbReference>
<feature type="binding site" evidence="16">
    <location>
        <position position="429"/>
    </location>
    <ligand>
        <name>FAD</name>
        <dbReference type="ChEBI" id="CHEBI:57692"/>
    </ligand>
</feature>
<dbReference type="InterPro" id="IPR036856">
    <property type="entry name" value="Ald_Oxase/Xan_DH_a/b_sf"/>
</dbReference>
<dbReference type="PANTHER" id="PTHR45444">
    <property type="entry name" value="XANTHINE DEHYDROGENASE"/>
    <property type="match status" value="1"/>
</dbReference>
<feature type="binding site" evidence="17">
    <location>
        <position position="149"/>
    </location>
    <ligand>
        <name>[2Fe-2S] cluster</name>
        <dbReference type="ChEBI" id="CHEBI:190135"/>
        <label>2</label>
    </ligand>
</feature>
<dbReference type="FunFam" id="3.30.43.10:FF:000001">
    <property type="entry name" value="Xanthine dehydrogenase/oxidase"/>
    <property type="match status" value="1"/>
</dbReference>
<dbReference type="Gene3D" id="3.90.1170.50">
    <property type="entry name" value="Aldehyde oxidase/xanthine dehydrogenase, a/b hammerhead"/>
    <property type="match status" value="1"/>
</dbReference>
<dbReference type="SMART" id="SM01092">
    <property type="entry name" value="CO_deh_flav_C"/>
    <property type="match status" value="1"/>
</dbReference>
<dbReference type="FunFam" id="3.30.365.10:FF:000004">
    <property type="entry name" value="Xanthine dehydrogenase oxidase"/>
    <property type="match status" value="1"/>
</dbReference>
<dbReference type="Gene3D" id="1.10.150.120">
    <property type="entry name" value="[2Fe-2S]-binding domain"/>
    <property type="match status" value="1"/>
</dbReference>
<feature type="binding site" evidence="17">
    <location>
        <position position="921"/>
    </location>
    <ligand>
        <name>Mo-molybdopterin</name>
        <dbReference type="ChEBI" id="CHEBI:71302"/>
    </ligand>
    <ligandPart>
        <name>Mo</name>
        <dbReference type="ChEBI" id="CHEBI:28685"/>
    </ligandPart>
</feature>
<feature type="binding site" evidence="17">
    <location>
        <position position="776"/>
    </location>
    <ligand>
        <name>Mo-molybdopterin</name>
        <dbReference type="ChEBI" id="CHEBI:71302"/>
    </ligand>
    <ligandPart>
        <name>Mo</name>
        <dbReference type="ChEBI" id="CHEBI:28685"/>
    </ligandPart>
</feature>
<dbReference type="GO" id="GO:0043546">
    <property type="term" value="F:molybdopterin cofactor binding"/>
    <property type="evidence" value="ECO:0007669"/>
    <property type="project" value="InterPro"/>
</dbReference>
<feature type="domain" description="FAD-binding PCMH-type" evidence="19">
    <location>
        <begin position="236"/>
        <end position="421"/>
    </location>
</feature>
<dbReference type="Pfam" id="PF01315">
    <property type="entry name" value="Ald_Xan_dh_C"/>
    <property type="match status" value="1"/>
</dbReference>
<dbReference type="SUPFAM" id="SSF55447">
    <property type="entry name" value="CO dehydrogenase flavoprotein C-terminal domain-like"/>
    <property type="match status" value="1"/>
</dbReference>
<evidence type="ECO:0000256" key="10">
    <source>
        <dbReference type="ARBA" id="ARBA00023004"/>
    </source>
</evidence>
<keyword evidence="6 17" id="KW-0001">2Fe-2S</keyword>
<evidence type="ECO:0000256" key="18">
    <source>
        <dbReference type="SAM" id="Phobius"/>
    </source>
</evidence>
<dbReference type="Gene3D" id="3.30.365.10">
    <property type="entry name" value="Aldehyde oxidase/xanthine dehydrogenase, molybdopterin binding domain"/>
    <property type="match status" value="4"/>
</dbReference>
<dbReference type="NCBIfam" id="TIGR02969">
    <property type="entry name" value="mam_aldehyde_ox"/>
    <property type="match status" value="1"/>
</dbReference>
<dbReference type="InterPro" id="IPR000674">
    <property type="entry name" value="Ald_Oxase/Xan_DH_a/b"/>
</dbReference>
<dbReference type="InterPro" id="IPR016167">
    <property type="entry name" value="FAD-bd_PCMH_sub1"/>
</dbReference>